<protein>
    <submittedName>
        <fullName evidence="7">MFS general substrate transporter</fullName>
    </submittedName>
</protein>
<feature type="transmembrane region" description="Helical" evidence="6">
    <location>
        <begin position="436"/>
        <end position="456"/>
    </location>
</feature>
<keyword evidence="8" id="KW-1185">Reference proteome</keyword>
<feature type="transmembrane region" description="Helical" evidence="6">
    <location>
        <begin position="85"/>
        <end position="103"/>
    </location>
</feature>
<evidence type="ECO:0000313" key="7">
    <source>
        <dbReference type="EMBL" id="KZF22553.1"/>
    </source>
</evidence>
<dbReference type="EMBL" id="KV407458">
    <property type="protein sequence ID" value="KZF22553.1"/>
    <property type="molecule type" value="Genomic_DNA"/>
</dbReference>
<dbReference type="RefSeq" id="XP_018188108.1">
    <property type="nucleotide sequence ID" value="XM_018329857.1"/>
</dbReference>
<keyword evidence="2" id="KW-0813">Transport</keyword>
<dbReference type="OrthoDB" id="28755at2759"/>
<feature type="transmembrane region" description="Helical" evidence="6">
    <location>
        <begin position="468"/>
        <end position="486"/>
    </location>
</feature>
<feature type="transmembrane region" description="Helical" evidence="6">
    <location>
        <begin position="200"/>
        <end position="220"/>
    </location>
</feature>
<feature type="transmembrane region" description="Helical" evidence="6">
    <location>
        <begin position="43"/>
        <end position="64"/>
    </location>
</feature>
<gene>
    <name evidence="7" type="ORF">L228DRAFT_210589</name>
</gene>
<feature type="transmembrane region" description="Helical" evidence="6">
    <location>
        <begin position="316"/>
        <end position="339"/>
    </location>
</feature>
<organism evidence="7 8">
    <name type="scientific">Xylona heveae (strain CBS 132557 / TC161)</name>
    <dbReference type="NCBI Taxonomy" id="1328760"/>
    <lineage>
        <taxon>Eukaryota</taxon>
        <taxon>Fungi</taxon>
        <taxon>Dikarya</taxon>
        <taxon>Ascomycota</taxon>
        <taxon>Pezizomycotina</taxon>
        <taxon>Xylonomycetes</taxon>
        <taxon>Xylonales</taxon>
        <taxon>Xylonaceae</taxon>
        <taxon>Xylona</taxon>
    </lineage>
</organism>
<comment type="subcellular location">
    <subcellularLocation>
        <location evidence="1">Membrane</location>
        <topology evidence="1">Multi-pass membrane protein</topology>
    </subcellularLocation>
</comment>
<evidence type="ECO:0000256" key="6">
    <source>
        <dbReference type="SAM" id="Phobius"/>
    </source>
</evidence>
<proteinExistence type="predicted"/>
<keyword evidence="3 6" id="KW-0812">Transmembrane</keyword>
<dbReference type="Gene3D" id="1.20.1250.20">
    <property type="entry name" value="MFS general substrate transporter like domains"/>
    <property type="match status" value="1"/>
</dbReference>
<feature type="transmembrane region" description="Helical" evidence="6">
    <location>
        <begin position="261"/>
        <end position="283"/>
    </location>
</feature>
<evidence type="ECO:0000256" key="1">
    <source>
        <dbReference type="ARBA" id="ARBA00004141"/>
    </source>
</evidence>
<evidence type="ECO:0000256" key="3">
    <source>
        <dbReference type="ARBA" id="ARBA00022692"/>
    </source>
</evidence>
<accession>A0A165GST3</accession>
<dbReference type="Proteomes" id="UP000076632">
    <property type="component" value="Unassembled WGS sequence"/>
</dbReference>
<reference evidence="7 8" key="1">
    <citation type="journal article" date="2016" name="Fungal Biol.">
        <title>The genome of Xylona heveae provides a window into fungal endophytism.</title>
        <authorList>
            <person name="Gazis R."/>
            <person name="Kuo A."/>
            <person name="Riley R."/>
            <person name="LaButti K."/>
            <person name="Lipzen A."/>
            <person name="Lin J."/>
            <person name="Amirebrahimi M."/>
            <person name="Hesse C.N."/>
            <person name="Spatafora J.W."/>
            <person name="Henrissat B."/>
            <person name="Hainaut M."/>
            <person name="Grigoriev I.V."/>
            <person name="Hibbett D.S."/>
        </authorList>
    </citation>
    <scope>NUCLEOTIDE SEQUENCE [LARGE SCALE GENOMIC DNA]</scope>
    <source>
        <strain evidence="7 8">TC161</strain>
    </source>
</reference>
<keyword evidence="4 6" id="KW-1133">Transmembrane helix</keyword>
<dbReference type="AlphaFoldDB" id="A0A165GST3"/>
<dbReference type="GO" id="GO:0008506">
    <property type="term" value="F:sucrose:proton symporter activity"/>
    <property type="evidence" value="ECO:0007669"/>
    <property type="project" value="TreeGrafter"/>
</dbReference>
<feature type="transmembrane region" description="Helical" evidence="6">
    <location>
        <begin position="168"/>
        <end position="188"/>
    </location>
</feature>
<evidence type="ECO:0000256" key="4">
    <source>
        <dbReference type="ARBA" id="ARBA00022989"/>
    </source>
</evidence>
<dbReference type="InterPro" id="IPR036259">
    <property type="entry name" value="MFS_trans_sf"/>
</dbReference>
<dbReference type="InterPro" id="IPR011701">
    <property type="entry name" value="MFS"/>
</dbReference>
<name>A0A165GST3_XYLHT</name>
<dbReference type="SUPFAM" id="SSF103473">
    <property type="entry name" value="MFS general substrate transporter"/>
    <property type="match status" value="1"/>
</dbReference>
<evidence type="ECO:0000256" key="2">
    <source>
        <dbReference type="ARBA" id="ARBA00022448"/>
    </source>
</evidence>
<feature type="transmembrane region" description="Helical" evidence="6">
    <location>
        <begin position="370"/>
        <end position="392"/>
    </location>
</feature>
<feature type="transmembrane region" description="Helical" evidence="6">
    <location>
        <begin position="12"/>
        <end position="31"/>
    </location>
</feature>
<sequence length="510" mass="55540">MHSDEEEEKKSVWQLFLLTVCIGGLQIAWTVELSNGSPFLLSLGISKSIMALVWIAGPLSGSLVQPYVGMRSDNSRISWGKRRPFMIGGTIATIISLLLLAWTKEIIQGLVRVTGGDPNSRGTQIGAIVFAVCFIYILDFAVNVVQAAIRAFIVDNAPSHQQETANAWAGRMTGVGNVLGYLSGYVNLRKAFPFFGQTQFQILCVIACLALGVSVALSSVSIKERDPRLEGPAPKGQAGLIAFFRRILVSIKRLPPQIRNICLVQFFAWVGWFPFLFYITTYIGGLYTDPIFRSNPHLTDDDINKAWEKATRVGTFALFVFACVSLAANVVLPFIIPWLTLRRAWLLSHVLFTVCMWLTLAVSTPTGATVLVGVVGICWALTLWAPFALISAEIAKRETLRRSQLRRLSGGRGGSHGQGSDESEDQAGIILGLHNVAMCAPQVIATVASSFIFRFLQKPRGVPGDGSVAWVLRIGGLSALIAAYMVTRINEDKSSMVPASSSSSDEEDIV</sequence>
<dbReference type="Pfam" id="PF07690">
    <property type="entry name" value="MFS_1"/>
    <property type="match status" value="1"/>
</dbReference>
<dbReference type="PANTHER" id="PTHR19432:SF35">
    <property type="entry name" value="SOLUTE CARRIER FAMILY 45 MEMBER 3 ISOFORM X1"/>
    <property type="match status" value="1"/>
</dbReference>
<keyword evidence="5 6" id="KW-0472">Membrane</keyword>
<evidence type="ECO:0000313" key="8">
    <source>
        <dbReference type="Proteomes" id="UP000076632"/>
    </source>
</evidence>
<dbReference type="GeneID" id="28894994"/>
<evidence type="ECO:0000256" key="5">
    <source>
        <dbReference type="ARBA" id="ARBA00023136"/>
    </source>
</evidence>
<dbReference type="PANTHER" id="PTHR19432">
    <property type="entry name" value="SUGAR TRANSPORTER"/>
    <property type="match status" value="1"/>
</dbReference>
<dbReference type="InParanoid" id="A0A165GST3"/>
<feature type="transmembrane region" description="Helical" evidence="6">
    <location>
        <begin position="346"/>
        <end position="364"/>
    </location>
</feature>
<dbReference type="GO" id="GO:0005886">
    <property type="term" value="C:plasma membrane"/>
    <property type="evidence" value="ECO:0007669"/>
    <property type="project" value="TreeGrafter"/>
</dbReference>
<dbReference type="OMA" id="CAWVGFF"/>
<feature type="transmembrane region" description="Helical" evidence="6">
    <location>
        <begin position="123"/>
        <end position="147"/>
    </location>
</feature>